<reference evidence="1" key="1">
    <citation type="submission" date="2021-06" db="EMBL/GenBank/DDBJ databases">
        <authorList>
            <person name="Kallberg Y."/>
            <person name="Tangrot J."/>
            <person name="Rosling A."/>
        </authorList>
    </citation>
    <scope>NUCLEOTIDE SEQUENCE</scope>
    <source>
        <strain evidence="1">FL966</strain>
    </source>
</reference>
<dbReference type="EMBL" id="CAJVQA010010424">
    <property type="protein sequence ID" value="CAG8696671.1"/>
    <property type="molecule type" value="Genomic_DNA"/>
</dbReference>
<keyword evidence="2" id="KW-1185">Reference proteome</keyword>
<evidence type="ECO:0000313" key="2">
    <source>
        <dbReference type="Proteomes" id="UP000789759"/>
    </source>
</evidence>
<accession>A0A9N9HJA2</accession>
<gene>
    <name evidence="1" type="ORF">CPELLU_LOCUS11601</name>
</gene>
<protein>
    <submittedName>
        <fullName evidence="1">2613_t:CDS:1</fullName>
    </submittedName>
</protein>
<comment type="caution">
    <text evidence="1">The sequence shown here is derived from an EMBL/GenBank/DDBJ whole genome shotgun (WGS) entry which is preliminary data.</text>
</comment>
<sequence length="92" mass="9400">CAAGETCQNGTCVSPGCNPQCSDGYLNGISFNSSVPATGNCINSTCYLCISCVPTLLCSRLTNAVCVNTTNCNDTSTCNCCAPAPQMTSLPE</sequence>
<dbReference type="Proteomes" id="UP000789759">
    <property type="component" value="Unassembled WGS sequence"/>
</dbReference>
<proteinExistence type="predicted"/>
<name>A0A9N9HJA2_9GLOM</name>
<dbReference type="OrthoDB" id="5596743at2759"/>
<organism evidence="1 2">
    <name type="scientific">Cetraspora pellucida</name>
    <dbReference type="NCBI Taxonomy" id="1433469"/>
    <lineage>
        <taxon>Eukaryota</taxon>
        <taxon>Fungi</taxon>
        <taxon>Fungi incertae sedis</taxon>
        <taxon>Mucoromycota</taxon>
        <taxon>Glomeromycotina</taxon>
        <taxon>Glomeromycetes</taxon>
        <taxon>Diversisporales</taxon>
        <taxon>Gigasporaceae</taxon>
        <taxon>Cetraspora</taxon>
    </lineage>
</organism>
<evidence type="ECO:0000313" key="1">
    <source>
        <dbReference type="EMBL" id="CAG8696671.1"/>
    </source>
</evidence>
<dbReference type="AlphaFoldDB" id="A0A9N9HJA2"/>
<feature type="non-terminal residue" evidence="1">
    <location>
        <position position="1"/>
    </location>
</feature>